<keyword evidence="3 5" id="KW-0378">Hydrolase</keyword>
<evidence type="ECO:0000313" key="11">
    <source>
        <dbReference type="Proteomes" id="UP001326715"/>
    </source>
</evidence>
<feature type="signal peptide" evidence="6">
    <location>
        <begin position="1"/>
        <end position="18"/>
    </location>
</feature>
<name>A0A1K1LU05_9BACT</name>
<keyword evidence="4 5" id="KW-0720">Serine protease</keyword>
<dbReference type="PANTHER" id="PTHR43806:SF67">
    <property type="entry name" value="EGF-LIKE DOMAIN-CONTAINING PROTEIN"/>
    <property type="match status" value="1"/>
</dbReference>
<evidence type="ECO:0000259" key="7">
    <source>
        <dbReference type="Pfam" id="PF00082"/>
    </source>
</evidence>
<evidence type="ECO:0000256" key="3">
    <source>
        <dbReference type="ARBA" id="ARBA00022801"/>
    </source>
</evidence>
<feature type="domain" description="Peptidase S8/S53" evidence="7">
    <location>
        <begin position="161"/>
        <end position="430"/>
    </location>
</feature>
<dbReference type="STRING" id="1004.SAMN05661012_00216"/>
<dbReference type="PROSITE" id="PS00138">
    <property type="entry name" value="SUBTILASE_SER"/>
    <property type="match status" value="1"/>
</dbReference>
<reference evidence="9 11" key="2">
    <citation type="submission" date="2023-11" db="EMBL/GenBank/DDBJ databases">
        <title>MicrobeMod: A computational toolkit for identifying prokaryotic methylation and restriction-modification with nanopore sequencing.</title>
        <authorList>
            <person name="Crits-Christoph A."/>
            <person name="Kang S.C."/>
            <person name="Lee H."/>
            <person name="Ostrov N."/>
        </authorList>
    </citation>
    <scope>NUCLEOTIDE SEQUENCE [LARGE SCALE GENOMIC DNA]</scope>
    <source>
        <strain evidence="9 11">ATCC 23090</strain>
    </source>
</reference>
<proteinExistence type="inferred from homology"/>
<evidence type="ECO:0000313" key="10">
    <source>
        <dbReference type="Proteomes" id="UP000183788"/>
    </source>
</evidence>
<dbReference type="GO" id="GO:0006508">
    <property type="term" value="P:proteolysis"/>
    <property type="evidence" value="ECO:0007669"/>
    <property type="project" value="UniProtKB-KW"/>
</dbReference>
<sequence length="539" mass="58850">MRLSILFILLLSNTLSKAQTSRYIIQLRDKAHSTWSPDQPSQFLSTKALERRTKQHISIDSTDLPVSSSYRDSILAAGNVNILYTSRWFNQIIIQTSDTAAIRKIRSFSFVVNTRSEGRKSAARKDRPAAEKVSADEYYGVAKSQVELHHAQSLHDKNYRGQDMVIAVIDNGFPSANVNRAFTTTKIISTWDFVNAAANVYAYGDHGTEVLSILAANLPNEMVGSAPEAGYILLRTEETEWEKPIEENNWVAAAEYADSAGADLLSSSLGYNTFDDPLYNHSYSDLDGKTTIIARAASMAAAKGMIVVVAAGNEGNNDWHYILTPGDADNVLTVGAVDADGRLADFSGHGPTADGRIKPDVVSLGQYGRIVLPNGTISVGSGTSFATPVIAGFTACLWQAFPNCTNSQIINAIRAGSSQYTAPDNDLGYGIPNFTTAFNILKASILSGDSSLLQHSWLKALPNPFSSSLKAYLHANAGQKVELALYDNNGRRIRTTTFTADTDYYYYDWQADFSVLPAGIYYLRGQKGKDKAVVKLLKR</sequence>
<dbReference type="NCBIfam" id="TIGR04183">
    <property type="entry name" value="Por_Secre_tail"/>
    <property type="match status" value="1"/>
</dbReference>
<evidence type="ECO:0000256" key="6">
    <source>
        <dbReference type="SAM" id="SignalP"/>
    </source>
</evidence>
<dbReference type="InterPro" id="IPR017317">
    <property type="entry name" value="Pept_S8_subtilisin_bacteroid-2"/>
</dbReference>
<keyword evidence="2 5" id="KW-0645">Protease</keyword>
<dbReference type="InterPro" id="IPR026444">
    <property type="entry name" value="Secre_tail"/>
</dbReference>
<comment type="similarity">
    <text evidence="1 5">Belongs to the peptidase S8 family.</text>
</comment>
<reference evidence="8 10" key="1">
    <citation type="submission" date="2016-11" db="EMBL/GenBank/DDBJ databases">
        <authorList>
            <person name="Jaros S."/>
            <person name="Januszkiewicz K."/>
            <person name="Wedrychowicz H."/>
        </authorList>
    </citation>
    <scope>NUCLEOTIDE SEQUENCE [LARGE SCALE GENOMIC DNA]</scope>
    <source>
        <strain evidence="8 10">DSM 784</strain>
    </source>
</reference>
<keyword evidence="11" id="KW-1185">Reference proteome</keyword>
<feature type="chain" id="PRO_5012114354" evidence="6">
    <location>
        <begin position="19"/>
        <end position="539"/>
    </location>
</feature>
<feature type="active site" description="Charge relay system" evidence="5">
    <location>
        <position position="170"/>
    </location>
</feature>
<dbReference type="GO" id="GO:0004252">
    <property type="term" value="F:serine-type endopeptidase activity"/>
    <property type="evidence" value="ECO:0007669"/>
    <property type="project" value="UniProtKB-UniRule"/>
</dbReference>
<dbReference type="AlphaFoldDB" id="A0A1K1LU05"/>
<dbReference type="RefSeq" id="WP_072356758.1">
    <property type="nucleotide sequence ID" value="NZ_CP139972.1"/>
</dbReference>
<gene>
    <name evidence="8" type="ORF">SAMN05661012_00216</name>
    <name evidence="9" type="ORF">SR876_31850</name>
</gene>
<dbReference type="PRINTS" id="PR00723">
    <property type="entry name" value="SUBTILISIN"/>
</dbReference>
<dbReference type="Proteomes" id="UP001326715">
    <property type="component" value="Chromosome"/>
</dbReference>
<keyword evidence="6" id="KW-0732">Signal</keyword>
<dbReference type="SUPFAM" id="SSF52743">
    <property type="entry name" value="Subtilisin-like"/>
    <property type="match status" value="1"/>
</dbReference>
<dbReference type="EMBL" id="CP140154">
    <property type="protein sequence ID" value="WQG89527.1"/>
    <property type="molecule type" value="Genomic_DNA"/>
</dbReference>
<dbReference type="InterPro" id="IPR036852">
    <property type="entry name" value="Peptidase_S8/S53_dom_sf"/>
</dbReference>
<evidence type="ECO:0000256" key="2">
    <source>
        <dbReference type="ARBA" id="ARBA00022670"/>
    </source>
</evidence>
<evidence type="ECO:0000313" key="8">
    <source>
        <dbReference type="EMBL" id="SFW14413.1"/>
    </source>
</evidence>
<protein>
    <submittedName>
        <fullName evidence="8">Por secretion system C-terminal sorting domain-containing protein</fullName>
    </submittedName>
    <submittedName>
        <fullName evidence="9">S8 family peptidase</fullName>
        <ecNumber evidence="9">3.4.-.-</ecNumber>
    </submittedName>
</protein>
<organism evidence="8 10">
    <name type="scientific">Chitinophaga sancti</name>
    <dbReference type="NCBI Taxonomy" id="1004"/>
    <lineage>
        <taxon>Bacteria</taxon>
        <taxon>Pseudomonadati</taxon>
        <taxon>Bacteroidota</taxon>
        <taxon>Chitinophagia</taxon>
        <taxon>Chitinophagales</taxon>
        <taxon>Chitinophagaceae</taxon>
        <taxon>Chitinophaga</taxon>
    </lineage>
</organism>
<evidence type="ECO:0000256" key="5">
    <source>
        <dbReference type="PROSITE-ProRule" id="PRU01240"/>
    </source>
</evidence>
<accession>A0A1K1LU05</accession>
<evidence type="ECO:0000313" key="9">
    <source>
        <dbReference type="EMBL" id="WQG89527.1"/>
    </source>
</evidence>
<dbReference type="PIRSF" id="PIRSF037903">
    <property type="entry name" value="Subtilisin_rel_GFO_2223"/>
    <property type="match status" value="1"/>
</dbReference>
<dbReference type="InterPro" id="IPR000209">
    <property type="entry name" value="Peptidase_S8/S53_dom"/>
</dbReference>
<evidence type="ECO:0000256" key="1">
    <source>
        <dbReference type="ARBA" id="ARBA00011073"/>
    </source>
</evidence>
<dbReference type="InterPro" id="IPR050131">
    <property type="entry name" value="Peptidase_S8_subtilisin-like"/>
</dbReference>
<dbReference type="InterPro" id="IPR023828">
    <property type="entry name" value="Peptidase_S8_Ser-AS"/>
</dbReference>
<feature type="active site" description="Charge relay system" evidence="5">
    <location>
        <position position="384"/>
    </location>
</feature>
<feature type="active site" description="Charge relay system" evidence="5">
    <location>
        <position position="206"/>
    </location>
</feature>
<dbReference type="Pfam" id="PF00082">
    <property type="entry name" value="Peptidase_S8"/>
    <property type="match status" value="1"/>
</dbReference>
<dbReference type="OrthoDB" id="9792152at2"/>
<dbReference type="EMBL" id="FPIZ01000001">
    <property type="protein sequence ID" value="SFW14413.1"/>
    <property type="molecule type" value="Genomic_DNA"/>
</dbReference>
<dbReference type="PROSITE" id="PS51892">
    <property type="entry name" value="SUBTILASE"/>
    <property type="match status" value="1"/>
</dbReference>
<dbReference type="Proteomes" id="UP000183788">
    <property type="component" value="Unassembled WGS sequence"/>
</dbReference>
<evidence type="ECO:0000256" key="4">
    <source>
        <dbReference type="ARBA" id="ARBA00022825"/>
    </source>
</evidence>
<dbReference type="Gene3D" id="3.40.50.200">
    <property type="entry name" value="Peptidase S8/S53 domain"/>
    <property type="match status" value="1"/>
</dbReference>
<dbReference type="PANTHER" id="PTHR43806">
    <property type="entry name" value="PEPTIDASE S8"/>
    <property type="match status" value="1"/>
</dbReference>
<dbReference type="InterPro" id="IPR015500">
    <property type="entry name" value="Peptidase_S8_subtilisin-rel"/>
</dbReference>
<dbReference type="EC" id="3.4.-.-" evidence="9"/>